<dbReference type="STRING" id="451379.A0A0N5ARD3"/>
<keyword evidence="2 9" id="KW-0812">Transmembrane</keyword>
<sequence length="409" mass="47204">MNIFNSLSGNSIGKVSNCAFRYSGFRFLCFLDSLSSFYFLQLLFELFRMSLMPICMLMTVVITKNVPKLNDDDSGALSAYHVQFFPLPSTNHRHRGNNGRQPLYSDLTLHMTEYVMESDPEWEIHRSRLQLIKQLGEGAFGEVWKAILVAVKKLKSNAQDKEMDDLIREMITFQNIGQHDNILRLIGCSTQKGPLFVVLELCKYGNLRDFLRAHRPKDTDQTKTAKENDGYLQARKSSEQKTMALINPLTLRHLVQFAWQVARGMQYMTSRKIIHRDLAARNVLVADDFVLKISDFGLSRDVHYNDYYRKKGNGRLPIKWMALEALDSHVYTVSSDVWSFGILLWEIITLGGTPYPSIAMQQLYSCLKEGYRMEAPDNCPDEIYNAMVACWQVIFIVLFLFICFYCSYT</sequence>
<organism evidence="11 12">
    <name type="scientific">Syphacia muris</name>
    <dbReference type="NCBI Taxonomy" id="451379"/>
    <lineage>
        <taxon>Eukaryota</taxon>
        <taxon>Metazoa</taxon>
        <taxon>Ecdysozoa</taxon>
        <taxon>Nematoda</taxon>
        <taxon>Chromadorea</taxon>
        <taxon>Rhabditida</taxon>
        <taxon>Spirurina</taxon>
        <taxon>Oxyuridomorpha</taxon>
        <taxon>Oxyuroidea</taxon>
        <taxon>Oxyuridae</taxon>
        <taxon>Syphacia</taxon>
    </lineage>
</organism>
<keyword evidence="11" id="KW-1185">Reference proteome</keyword>
<dbReference type="PROSITE" id="PS50011">
    <property type="entry name" value="PROTEIN_KINASE_DOM"/>
    <property type="match status" value="1"/>
</dbReference>
<dbReference type="PANTHER" id="PTHR24416:SF550">
    <property type="entry name" value="FIBROBLAST GROWTH FACTOR RECEPTOR HOMOLOG 1-RELATED"/>
    <property type="match status" value="1"/>
</dbReference>
<dbReference type="Proteomes" id="UP000046393">
    <property type="component" value="Unplaced"/>
</dbReference>
<dbReference type="Gene3D" id="1.10.510.10">
    <property type="entry name" value="Transferase(Phosphotransferase) domain 1"/>
    <property type="match status" value="1"/>
</dbReference>
<dbReference type="AlphaFoldDB" id="A0A0N5ARD3"/>
<dbReference type="InterPro" id="IPR001245">
    <property type="entry name" value="Ser-Thr/Tyr_kinase_cat_dom"/>
</dbReference>
<keyword evidence="8" id="KW-0675">Receptor</keyword>
<keyword evidence="5" id="KW-0067">ATP-binding</keyword>
<name>A0A0N5ARD3_9BILA</name>
<dbReference type="GO" id="GO:0005524">
    <property type="term" value="F:ATP binding"/>
    <property type="evidence" value="ECO:0007669"/>
    <property type="project" value="UniProtKB-KW"/>
</dbReference>
<feature type="domain" description="Protein kinase" evidence="10">
    <location>
        <begin position="129"/>
        <end position="409"/>
    </location>
</feature>
<proteinExistence type="predicted"/>
<evidence type="ECO:0000256" key="6">
    <source>
        <dbReference type="ARBA" id="ARBA00022989"/>
    </source>
</evidence>
<feature type="transmembrane region" description="Helical" evidence="9">
    <location>
        <begin position="383"/>
        <end position="408"/>
    </location>
</feature>
<reference evidence="12" key="1">
    <citation type="submission" date="2017-02" db="UniProtKB">
        <authorList>
            <consortium name="WormBaseParasite"/>
        </authorList>
    </citation>
    <scope>IDENTIFICATION</scope>
</reference>
<dbReference type="GO" id="GO:0004714">
    <property type="term" value="F:transmembrane receptor protein tyrosine kinase activity"/>
    <property type="evidence" value="ECO:0007669"/>
    <property type="project" value="TreeGrafter"/>
</dbReference>
<protein>
    <submittedName>
        <fullName evidence="12">Protein kinase domain-containing protein</fullName>
    </submittedName>
</protein>
<evidence type="ECO:0000256" key="4">
    <source>
        <dbReference type="ARBA" id="ARBA00022741"/>
    </source>
</evidence>
<keyword evidence="6 9" id="KW-1133">Transmembrane helix</keyword>
<accession>A0A0N5ARD3</accession>
<dbReference type="Gene3D" id="3.30.200.20">
    <property type="entry name" value="Phosphorylase Kinase, domain 1"/>
    <property type="match status" value="1"/>
</dbReference>
<dbReference type="PROSITE" id="PS00109">
    <property type="entry name" value="PROTEIN_KINASE_TYR"/>
    <property type="match status" value="1"/>
</dbReference>
<dbReference type="GO" id="GO:0005886">
    <property type="term" value="C:plasma membrane"/>
    <property type="evidence" value="ECO:0007669"/>
    <property type="project" value="TreeGrafter"/>
</dbReference>
<dbReference type="InterPro" id="IPR050122">
    <property type="entry name" value="RTK"/>
</dbReference>
<dbReference type="SMART" id="SM00219">
    <property type="entry name" value="TyrKc"/>
    <property type="match status" value="1"/>
</dbReference>
<dbReference type="GO" id="GO:0007169">
    <property type="term" value="P:cell surface receptor protein tyrosine kinase signaling pathway"/>
    <property type="evidence" value="ECO:0007669"/>
    <property type="project" value="TreeGrafter"/>
</dbReference>
<evidence type="ECO:0000256" key="2">
    <source>
        <dbReference type="ARBA" id="ARBA00022692"/>
    </source>
</evidence>
<dbReference type="InterPro" id="IPR008266">
    <property type="entry name" value="Tyr_kinase_AS"/>
</dbReference>
<evidence type="ECO:0000256" key="8">
    <source>
        <dbReference type="ARBA" id="ARBA00023170"/>
    </source>
</evidence>
<dbReference type="InterPro" id="IPR020635">
    <property type="entry name" value="Tyr_kinase_cat_dom"/>
</dbReference>
<evidence type="ECO:0000256" key="3">
    <source>
        <dbReference type="ARBA" id="ARBA00022729"/>
    </source>
</evidence>
<evidence type="ECO:0000256" key="5">
    <source>
        <dbReference type="ARBA" id="ARBA00022840"/>
    </source>
</evidence>
<evidence type="ECO:0000313" key="12">
    <source>
        <dbReference type="WBParaSite" id="SMUV_0000727701-mRNA-1"/>
    </source>
</evidence>
<dbReference type="Pfam" id="PF07714">
    <property type="entry name" value="PK_Tyr_Ser-Thr"/>
    <property type="match status" value="1"/>
</dbReference>
<dbReference type="FunFam" id="1.10.510.10:FF:000462">
    <property type="entry name" value="Receptor tyrosine kinase"/>
    <property type="match status" value="1"/>
</dbReference>
<dbReference type="InterPro" id="IPR011009">
    <property type="entry name" value="Kinase-like_dom_sf"/>
</dbReference>
<dbReference type="InterPro" id="IPR000719">
    <property type="entry name" value="Prot_kinase_dom"/>
</dbReference>
<dbReference type="SUPFAM" id="SSF56112">
    <property type="entry name" value="Protein kinase-like (PK-like)"/>
    <property type="match status" value="1"/>
</dbReference>
<evidence type="ECO:0000313" key="11">
    <source>
        <dbReference type="Proteomes" id="UP000046393"/>
    </source>
</evidence>
<dbReference type="PANTHER" id="PTHR24416">
    <property type="entry name" value="TYROSINE-PROTEIN KINASE RECEPTOR"/>
    <property type="match status" value="1"/>
</dbReference>
<dbReference type="WBParaSite" id="SMUV_0000727701-mRNA-1">
    <property type="protein sequence ID" value="SMUV_0000727701-mRNA-1"/>
    <property type="gene ID" value="SMUV_0000727701"/>
</dbReference>
<keyword evidence="3" id="KW-0732">Signal</keyword>
<keyword evidence="4" id="KW-0547">Nucleotide-binding</keyword>
<evidence type="ECO:0000256" key="1">
    <source>
        <dbReference type="ARBA" id="ARBA00004370"/>
    </source>
</evidence>
<dbReference type="PRINTS" id="PR00109">
    <property type="entry name" value="TYRKINASE"/>
</dbReference>
<evidence type="ECO:0000256" key="7">
    <source>
        <dbReference type="ARBA" id="ARBA00023136"/>
    </source>
</evidence>
<keyword evidence="7 9" id="KW-0472">Membrane</keyword>
<dbReference type="GO" id="GO:0043235">
    <property type="term" value="C:receptor complex"/>
    <property type="evidence" value="ECO:0007669"/>
    <property type="project" value="TreeGrafter"/>
</dbReference>
<evidence type="ECO:0000259" key="10">
    <source>
        <dbReference type="PROSITE" id="PS50011"/>
    </source>
</evidence>
<evidence type="ECO:0000256" key="9">
    <source>
        <dbReference type="SAM" id="Phobius"/>
    </source>
</evidence>
<comment type="subcellular location">
    <subcellularLocation>
        <location evidence="1">Membrane</location>
    </subcellularLocation>
</comment>